<dbReference type="AlphaFoldDB" id="A0A381U4X9"/>
<evidence type="ECO:0000259" key="1">
    <source>
        <dbReference type="Pfam" id="PF06439"/>
    </source>
</evidence>
<dbReference type="Pfam" id="PF06439">
    <property type="entry name" value="3keto-disac_hyd"/>
    <property type="match status" value="1"/>
</dbReference>
<gene>
    <name evidence="2" type="ORF">METZ01_LOCUS75968</name>
</gene>
<dbReference type="InterPro" id="IPR010496">
    <property type="entry name" value="AL/BT2_dom"/>
</dbReference>
<evidence type="ECO:0000313" key="2">
    <source>
        <dbReference type="EMBL" id="SVA23114.1"/>
    </source>
</evidence>
<feature type="domain" description="3-keto-alpha-glucoside-1,2-lyase/3-keto-2-hydroxy-glucal hydratase" evidence="1">
    <location>
        <begin position="58"/>
        <end position="231"/>
    </location>
</feature>
<name>A0A381U4X9_9ZZZZ</name>
<proteinExistence type="predicted"/>
<dbReference type="GO" id="GO:0016787">
    <property type="term" value="F:hydrolase activity"/>
    <property type="evidence" value="ECO:0007669"/>
    <property type="project" value="InterPro"/>
</dbReference>
<protein>
    <recommendedName>
        <fullName evidence="1">3-keto-alpha-glucoside-1,2-lyase/3-keto-2-hydroxy-glucal hydratase domain-containing protein</fullName>
    </recommendedName>
</protein>
<accession>A0A381U4X9</accession>
<sequence length="234" mass="26019">MESGRFVQMFALGSALILTGKALPEELATYQPYNAPVLSIAQNLETEGFKRILRQGRNGTFSKAGWNHYGPGYFELDENTGILSSSGGMGLLWYAAEEFGNFILDLEFMTEVESANSGVFVRVPGPPTSDAYIYNSWEVQIYDSGDSIHQTGAVYDAEAPTRMASKNPGQWNRMRITFVGNHIGVEINGEKVVDWDAEPRGKVENFAARGYIGLQNHDRDTKTMFRNILVKSLD</sequence>
<dbReference type="Gene3D" id="2.60.120.560">
    <property type="entry name" value="Exo-inulinase, domain 1"/>
    <property type="match status" value="1"/>
</dbReference>
<dbReference type="EMBL" id="UINC01005717">
    <property type="protein sequence ID" value="SVA23114.1"/>
    <property type="molecule type" value="Genomic_DNA"/>
</dbReference>
<organism evidence="2">
    <name type="scientific">marine metagenome</name>
    <dbReference type="NCBI Taxonomy" id="408172"/>
    <lineage>
        <taxon>unclassified sequences</taxon>
        <taxon>metagenomes</taxon>
        <taxon>ecological metagenomes</taxon>
    </lineage>
</organism>
<reference evidence="2" key="1">
    <citation type="submission" date="2018-05" db="EMBL/GenBank/DDBJ databases">
        <authorList>
            <person name="Lanie J.A."/>
            <person name="Ng W.-L."/>
            <person name="Kazmierczak K.M."/>
            <person name="Andrzejewski T.M."/>
            <person name="Davidsen T.M."/>
            <person name="Wayne K.J."/>
            <person name="Tettelin H."/>
            <person name="Glass J.I."/>
            <person name="Rusch D."/>
            <person name="Podicherti R."/>
            <person name="Tsui H.-C.T."/>
            <person name="Winkler M.E."/>
        </authorList>
    </citation>
    <scope>NUCLEOTIDE SEQUENCE</scope>
</reference>